<feature type="domain" description="Helicase/UvrB N-terminal" evidence="2">
    <location>
        <begin position="29"/>
        <end position="156"/>
    </location>
</feature>
<dbReference type="PANTHER" id="PTHR47396:SF1">
    <property type="entry name" value="ATP-DEPENDENT HELICASE IRC3-RELATED"/>
    <property type="match status" value="1"/>
</dbReference>
<name>A0A3S9U7Q0_9CAUD</name>
<protein>
    <submittedName>
        <fullName evidence="3">DNA helicase</fullName>
    </submittedName>
</protein>
<dbReference type="Pfam" id="PF04851">
    <property type="entry name" value="ResIII"/>
    <property type="match status" value="1"/>
</dbReference>
<dbReference type="GO" id="GO:0004386">
    <property type="term" value="F:helicase activity"/>
    <property type="evidence" value="ECO:0007669"/>
    <property type="project" value="UniProtKB-KW"/>
</dbReference>
<dbReference type="Proteomes" id="UP000288641">
    <property type="component" value="Segment"/>
</dbReference>
<feature type="domain" description="Helicase C-terminal" evidence="1">
    <location>
        <begin position="329"/>
        <end position="425"/>
    </location>
</feature>
<dbReference type="GO" id="GO:0016787">
    <property type="term" value="F:hydrolase activity"/>
    <property type="evidence" value="ECO:0007669"/>
    <property type="project" value="InterPro"/>
</dbReference>
<keyword evidence="3" id="KW-0547">Nucleotide-binding</keyword>
<keyword evidence="3" id="KW-0067">ATP-binding</keyword>
<evidence type="ECO:0000313" key="4">
    <source>
        <dbReference type="Proteomes" id="UP000288641"/>
    </source>
</evidence>
<accession>A0A3S9U7Q0</accession>
<keyword evidence="3" id="KW-0378">Hydrolase</keyword>
<keyword evidence="4" id="KW-1185">Reference proteome</keyword>
<dbReference type="InterPro" id="IPR006935">
    <property type="entry name" value="Helicase/UvrB_N"/>
</dbReference>
<sequence>MTMNIKKQIAALGEEYIKRIQERFTFGSMTPYEYQVVMYNEIAKRIANYEHPFYIKASVSAGKTVGFAMIAAQVQVMKLQMLILARQAEIVQQDSEELTNFGVKNSVYCAGLNIKSAYFPIVVGSEGTVVGGLNKALADFCPMVLGIDECHQVDWEDLADAIENKESVEQMMRGKDQPYMVNGEVVPADYKPHDFDVVVNGTGRGQYTIIIVEMQNRCRAKHGRELRIFGMTGSEFRGVVPILVEDKKFKGFWREQVTDINTAYLVEFGSVVPTVFGGTDGLQYDLSDFKASGIDGTADFDAKQMKAMEKAIHDDQDMTRQIMQKVAAMAQTRNAVLITCAGQRHCKEAAEALPPGSTYAIITEKTGAKQRQKILDDVRAGKIKYTFQVMALTTGVNVPNWDFSVILRKIGSLTLLIQLLGRGMRLLKQWQIDAGMIKNDHLVWDFAGTMDELGQLYFDPILEQQQFQQRFSGKKDPKKCEYCGTMNSFYARRCMNVNSAGERCEFFWKFRKCEDQIDQRTKKVTVKGCGAKNDIVARICRCCDVSLVDPNEKLNNKAYTKNDWCDVIDFKVGLTKNQRGIVYTYRLRDSAGVEFTAYERFFPESKEQICKTLWRSKGVVPHVADTHDKNRMAVTRNALKLMEYAHLIAAPLRVTHRKNIKKEDIISRKDFGNETDY</sequence>
<dbReference type="InterPro" id="IPR050742">
    <property type="entry name" value="Helicase_Restrict-Modif_Enz"/>
</dbReference>
<dbReference type="EMBL" id="MK095606">
    <property type="protein sequence ID" value="AZS06345.1"/>
    <property type="molecule type" value="Genomic_DNA"/>
</dbReference>
<reference evidence="3 4" key="1">
    <citation type="submission" date="2018-10" db="EMBL/GenBank/DDBJ databases">
        <title>Complete genome sequence of Pantoea phage vB_PagS_AAS23.</title>
        <authorList>
            <person name="Truncaite L."/>
            <person name="Simoliuniene M."/>
            <person name="Kazlauskas D."/>
            <person name="Meskys R."/>
            <person name="Simoliunas E."/>
        </authorList>
    </citation>
    <scope>NUCLEOTIDE SEQUENCE [LARGE SCALE GENOMIC DNA]</scope>
    <source>
        <strain evidence="3">AAS23</strain>
    </source>
</reference>
<dbReference type="InterPro" id="IPR001650">
    <property type="entry name" value="Helicase_C-like"/>
</dbReference>
<dbReference type="PANTHER" id="PTHR47396">
    <property type="entry name" value="TYPE I RESTRICTION ENZYME ECOKI R PROTEIN"/>
    <property type="match status" value="1"/>
</dbReference>
<dbReference type="GO" id="GO:0005524">
    <property type="term" value="F:ATP binding"/>
    <property type="evidence" value="ECO:0007669"/>
    <property type="project" value="InterPro"/>
</dbReference>
<dbReference type="Gene3D" id="3.40.50.300">
    <property type="entry name" value="P-loop containing nucleotide triphosphate hydrolases"/>
    <property type="match status" value="2"/>
</dbReference>
<dbReference type="SUPFAM" id="SSF52540">
    <property type="entry name" value="P-loop containing nucleoside triphosphate hydrolases"/>
    <property type="match status" value="1"/>
</dbReference>
<gene>
    <name evidence="3" type="ORF">AAS23_gp32</name>
</gene>
<dbReference type="Pfam" id="PF00271">
    <property type="entry name" value="Helicase_C"/>
    <property type="match status" value="1"/>
</dbReference>
<dbReference type="GO" id="GO:0003677">
    <property type="term" value="F:DNA binding"/>
    <property type="evidence" value="ECO:0007669"/>
    <property type="project" value="InterPro"/>
</dbReference>
<evidence type="ECO:0000313" key="3">
    <source>
        <dbReference type="EMBL" id="AZS06345.1"/>
    </source>
</evidence>
<evidence type="ECO:0000259" key="1">
    <source>
        <dbReference type="Pfam" id="PF00271"/>
    </source>
</evidence>
<dbReference type="InterPro" id="IPR027417">
    <property type="entry name" value="P-loop_NTPase"/>
</dbReference>
<keyword evidence="3" id="KW-0347">Helicase</keyword>
<evidence type="ECO:0000259" key="2">
    <source>
        <dbReference type="Pfam" id="PF04851"/>
    </source>
</evidence>
<proteinExistence type="predicted"/>
<organism evidence="3 4">
    <name type="scientific">Pantoea phage vB_PagS_AAS23</name>
    <dbReference type="NCBI Taxonomy" id="2499073"/>
    <lineage>
        <taxon>Viruses</taxon>
        <taxon>Duplodnaviria</taxon>
        <taxon>Heunggongvirae</taxon>
        <taxon>Uroviricota</taxon>
        <taxon>Caudoviricetes</taxon>
        <taxon>Drexlerviridae</taxon>
        <taxon>Sauletekiovirus</taxon>
        <taxon>Sauletekiovirus AAS23</taxon>
    </lineage>
</organism>